<dbReference type="GO" id="GO:0008360">
    <property type="term" value="P:regulation of cell shape"/>
    <property type="evidence" value="ECO:0007669"/>
    <property type="project" value="UniProtKB-KW"/>
</dbReference>
<evidence type="ECO:0000256" key="9">
    <source>
        <dbReference type="ARBA" id="ARBA00022679"/>
    </source>
</evidence>
<dbReference type="GO" id="GO:0030288">
    <property type="term" value="C:outer membrane-bounded periplasmic space"/>
    <property type="evidence" value="ECO:0007669"/>
    <property type="project" value="TreeGrafter"/>
</dbReference>
<dbReference type="GO" id="GO:0071555">
    <property type="term" value="P:cell wall organization"/>
    <property type="evidence" value="ECO:0007669"/>
    <property type="project" value="UniProtKB-KW"/>
</dbReference>
<evidence type="ECO:0000256" key="14">
    <source>
        <dbReference type="ARBA" id="ARBA00022984"/>
    </source>
</evidence>
<dbReference type="InterPro" id="IPR036950">
    <property type="entry name" value="PBP_transglycosylase"/>
</dbReference>
<evidence type="ECO:0000256" key="8">
    <source>
        <dbReference type="ARBA" id="ARBA00022676"/>
    </source>
</evidence>
<dbReference type="Pfam" id="PF00905">
    <property type="entry name" value="Transpeptidase"/>
    <property type="match status" value="1"/>
</dbReference>
<evidence type="ECO:0000256" key="12">
    <source>
        <dbReference type="ARBA" id="ARBA00022960"/>
    </source>
</evidence>
<evidence type="ECO:0000256" key="10">
    <source>
        <dbReference type="ARBA" id="ARBA00022692"/>
    </source>
</evidence>
<keyword evidence="19" id="KW-0961">Cell wall biogenesis/degradation</keyword>
<keyword evidence="13" id="KW-0735">Signal-anchor</keyword>
<dbReference type="UniPathway" id="UPA00219"/>
<keyword evidence="15 24" id="KW-1133">Transmembrane helix</keyword>
<gene>
    <name evidence="27" type="ORF">SAMN05192585_12420</name>
</gene>
<evidence type="ECO:0000256" key="5">
    <source>
        <dbReference type="ARBA" id="ARBA00022475"/>
    </source>
</evidence>
<dbReference type="GO" id="GO:0009002">
    <property type="term" value="F:serine-type D-Ala-D-Ala carboxypeptidase activity"/>
    <property type="evidence" value="ECO:0007669"/>
    <property type="project" value="UniProtKB-EC"/>
</dbReference>
<dbReference type="SUPFAM" id="SSF56601">
    <property type="entry name" value="beta-lactamase/transpeptidase-like"/>
    <property type="match status" value="1"/>
</dbReference>
<comment type="catalytic activity">
    <reaction evidence="22">
        <text>[GlcNAc-(1-&gt;4)-Mur2Ac(oyl-L-Ala-gamma-D-Glu-L-Lys-D-Ala-D-Ala)](n)-di-trans,octa-cis-undecaprenyl diphosphate + beta-D-GlcNAc-(1-&gt;4)-Mur2Ac(oyl-L-Ala-gamma-D-Glu-L-Lys-D-Ala-D-Ala)-di-trans,octa-cis-undecaprenyl diphosphate = [GlcNAc-(1-&gt;4)-Mur2Ac(oyl-L-Ala-gamma-D-Glu-L-Lys-D-Ala-D-Ala)](n+1)-di-trans,octa-cis-undecaprenyl diphosphate + di-trans,octa-cis-undecaprenyl diphosphate + H(+)</text>
        <dbReference type="Rhea" id="RHEA:23708"/>
        <dbReference type="Rhea" id="RHEA-COMP:9602"/>
        <dbReference type="Rhea" id="RHEA-COMP:9603"/>
        <dbReference type="ChEBI" id="CHEBI:15378"/>
        <dbReference type="ChEBI" id="CHEBI:58405"/>
        <dbReference type="ChEBI" id="CHEBI:60033"/>
        <dbReference type="ChEBI" id="CHEBI:78435"/>
        <dbReference type="EC" id="2.4.99.28"/>
    </reaction>
</comment>
<keyword evidence="18" id="KW-0511">Multifunctional enzyme</keyword>
<dbReference type="Gene3D" id="1.10.3810.10">
    <property type="entry name" value="Biosynthetic peptidoglycan transglycosylase-like"/>
    <property type="match status" value="1"/>
</dbReference>
<comment type="function">
    <text evidence="1">Cell wall formation. Synthesis of cross-linked peptidoglycan from the lipid intermediates. The enzyme has a penicillin-insensitive transglycosylase N-terminal domain (formation of linear glycan strands) and a penicillin-sensitive transpeptidase C-terminal domain (cross-linking of the peptide subunits).</text>
</comment>
<dbReference type="PANTHER" id="PTHR32282">
    <property type="entry name" value="BINDING PROTEIN TRANSPEPTIDASE, PUTATIVE-RELATED"/>
    <property type="match status" value="1"/>
</dbReference>
<evidence type="ECO:0000256" key="21">
    <source>
        <dbReference type="ARBA" id="ARBA00044770"/>
    </source>
</evidence>
<dbReference type="SUPFAM" id="SSF53955">
    <property type="entry name" value="Lysozyme-like"/>
    <property type="match status" value="1"/>
</dbReference>
<dbReference type="InterPro" id="IPR023346">
    <property type="entry name" value="Lysozyme-like_dom_sf"/>
</dbReference>
<evidence type="ECO:0000256" key="22">
    <source>
        <dbReference type="ARBA" id="ARBA00049902"/>
    </source>
</evidence>
<keyword evidence="7" id="KW-0645">Protease</keyword>
<evidence type="ECO:0000256" key="4">
    <source>
        <dbReference type="ARBA" id="ARBA00018638"/>
    </source>
</evidence>
<dbReference type="EMBL" id="FNID01000024">
    <property type="protein sequence ID" value="SDN59663.1"/>
    <property type="molecule type" value="Genomic_DNA"/>
</dbReference>
<dbReference type="Gene3D" id="3.40.710.10">
    <property type="entry name" value="DD-peptidase/beta-lactamase superfamily"/>
    <property type="match status" value="1"/>
</dbReference>
<evidence type="ECO:0000256" key="6">
    <source>
        <dbReference type="ARBA" id="ARBA00022645"/>
    </source>
</evidence>
<dbReference type="EC" id="2.4.99.28" evidence="21"/>
<dbReference type="AlphaFoldDB" id="A0A1H0CP97"/>
<dbReference type="PANTHER" id="PTHR32282:SF11">
    <property type="entry name" value="PENICILLIN-BINDING PROTEIN 1B"/>
    <property type="match status" value="1"/>
</dbReference>
<organism evidence="27 28">
    <name type="scientific">Acetanaerobacterium elongatum</name>
    <dbReference type="NCBI Taxonomy" id="258515"/>
    <lineage>
        <taxon>Bacteria</taxon>
        <taxon>Bacillati</taxon>
        <taxon>Bacillota</taxon>
        <taxon>Clostridia</taxon>
        <taxon>Eubacteriales</taxon>
        <taxon>Oscillospiraceae</taxon>
        <taxon>Acetanaerobacterium</taxon>
    </lineage>
</organism>
<evidence type="ECO:0000256" key="17">
    <source>
        <dbReference type="ARBA" id="ARBA00023251"/>
    </source>
</evidence>
<feature type="domain" description="Glycosyl transferase family 51" evidence="26">
    <location>
        <begin position="107"/>
        <end position="280"/>
    </location>
</feature>
<dbReference type="InterPro" id="IPR012338">
    <property type="entry name" value="Beta-lactam/transpept-like"/>
</dbReference>
<evidence type="ECO:0000256" key="3">
    <source>
        <dbReference type="ARBA" id="ARBA00012448"/>
    </source>
</evidence>
<keyword evidence="17" id="KW-0046">Antibiotic resistance</keyword>
<feature type="region of interest" description="Disordered" evidence="23">
    <location>
        <begin position="1"/>
        <end position="25"/>
    </location>
</feature>
<keyword evidence="8" id="KW-0328">Glycosyltransferase</keyword>
<dbReference type="GO" id="GO:0008955">
    <property type="term" value="F:peptidoglycan glycosyltransferase activity"/>
    <property type="evidence" value="ECO:0007669"/>
    <property type="project" value="UniProtKB-EC"/>
</dbReference>
<evidence type="ECO:0000256" key="1">
    <source>
        <dbReference type="ARBA" id="ARBA00002624"/>
    </source>
</evidence>
<dbReference type="GO" id="GO:0009252">
    <property type="term" value="P:peptidoglycan biosynthetic process"/>
    <property type="evidence" value="ECO:0007669"/>
    <property type="project" value="UniProtKB-UniPathway"/>
</dbReference>
<keyword evidence="14" id="KW-0573">Peptidoglycan synthesis</keyword>
<keyword evidence="16 24" id="KW-0472">Membrane</keyword>
<dbReference type="STRING" id="258515.SAMN05192585_12420"/>
<evidence type="ECO:0000256" key="15">
    <source>
        <dbReference type="ARBA" id="ARBA00022989"/>
    </source>
</evidence>
<dbReference type="EC" id="3.4.16.4" evidence="3"/>
<dbReference type="GO" id="GO:0008658">
    <property type="term" value="F:penicillin binding"/>
    <property type="evidence" value="ECO:0007669"/>
    <property type="project" value="InterPro"/>
</dbReference>
<dbReference type="OrthoDB" id="9766909at2"/>
<evidence type="ECO:0000256" key="11">
    <source>
        <dbReference type="ARBA" id="ARBA00022801"/>
    </source>
</evidence>
<dbReference type="InterPro" id="IPR001264">
    <property type="entry name" value="Glyco_trans_51"/>
</dbReference>
<keyword evidence="5" id="KW-1003">Cell membrane</keyword>
<evidence type="ECO:0000256" key="2">
    <source>
        <dbReference type="ARBA" id="ARBA00004401"/>
    </source>
</evidence>
<evidence type="ECO:0000256" key="23">
    <source>
        <dbReference type="SAM" id="MobiDB-lite"/>
    </source>
</evidence>
<sequence length="753" mass="83320">MAYVSNPKGPAPTPKATGSTKKGKTTSPGVVAIKGTLGFIGRIIATVFLVCVITGCIVATVMSIYVLQLVNTNDVIDLRNFKQNYTSIIYAENPETGETYELQRLIGGENRIWVGIDKIPKYMQQAVIAIEDKRFDNKLGPAHSGVDWRRTLYATVNYFVSFSARTQGGSTLTQQLIKNITGEDEVSIPRKVQEIFRAINVEKVYSKDDILEAYLNTIALGNNTNGVQAAANLYFNKDVQDLTLMECCALASITQNPSRYNPFAHPENNKERREYVLLEMLNQGRITQQEYDNALKEPITFKKEEAMQKKGSKWNWFVENLIDEIVSDLMTKKGMTKQQAEAKLFSGGLRIYTTMNPMIQKILDEKYTSDETFKAVTNKEPPQSAMAIIDPHGKILGIAGQRGEKVSDRGFNYATMAKRQPGSSIKPIATYSQAIELGIINYSSPIEDSPMKEVKNGEEVMSTWPKNHYAGYKENMTVVRAIQNSTNTVAVKVLDMLTPRRAFDFLKNKLGITTLIEARKKEDGTVLTDVGLAQLGLGSLTEGVTVLEMTGAYQIFANGGTYTKPYSYTQVLDAATGEVILENKGDSNRVISDETAYIMNRLLYQVVNGATEGTGLAAKVKGAEVVGKTGTSDDNYNQWFIGCTPKYVAALWIGYDRNKEVTYSSSYPPVNAWKQVMQEVVKLDKDPGTFPVSDGVVQEAYCVETGELASPYCPTTAIGYYNKNNLPNICTKHLNGGTSTTDPFATTSSNFWE</sequence>
<evidence type="ECO:0000256" key="13">
    <source>
        <dbReference type="ARBA" id="ARBA00022968"/>
    </source>
</evidence>
<evidence type="ECO:0000256" key="20">
    <source>
        <dbReference type="ARBA" id="ARBA00034000"/>
    </source>
</evidence>
<accession>A0A1H0CP97</accession>
<keyword evidence="12" id="KW-0133">Cell shape</keyword>
<feature type="domain" description="Penicillin-binding protein transpeptidase" evidence="25">
    <location>
        <begin position="388"/>
        <end position="651"/>
    </location>
</feature>
<reference evidence="27 28" key="1">
    <citation type="submission" date="2016-10" db="EMBL/GenBank/DDBJ databases">
        <authorList>
            <person name="de Groot N.N."/>
        </authorList>
    </citation>
    <scope>NUCLEOTIDE SEQUENCE [LARGE SCALE GENOMIC DNA]</scope>
    <source>
        <strain evidence="27 28">CGMCC 1.5012</strain>
    </source>
</reference>
<dbReference type="Proteomes" id="UP000199182">
    <property type="component" value="Unassembled WGS sequence"/>
</dbReference>
<evidence type="ECO:0000256" key="24">
    <source>
        <dbReference type="SAM" id="Phobius"/>
    </source>
</evidence>
<dbReference type="RefSeq" id="WP_092641228.1">
    <property type="nucleotide sequence ID" value="NZ_FNID01000024.1"/>
</dbReference>
<evidence type="ECO:0000259" key="25">
    <source>
        <dbReference type="Pfam" id="PF00905"/>
    </source>
</evidence>
<evidence type="ECO:0000313" key="27">
    <source>
        <dbReference type="EMBL" id="SDN59663.1"/>
    </source>
</evidence>
<name>A0A1H0CP97_9FIRM</name>
<protein>
    <recommendedName>
        <fullName evidence="4">Penicillin-binding protein 1A</fullName>
        <ecNumber evidence="21">2.4.99.28</ecNumber>
        <ecNumber evidence="3">3.4.16.4</ecNumber>
    </recommendedName>
</protein>
<evidence type="ECO:0000256" key="18">
    <source>
        <dbReference type="ARBA" id="ARBA00023268"/>
    </source>
</evidence>
<comment type="subcellular location">
    <subcellularLocation>
        <location evidence="2">Cell membrane</location>
        <topology evidence="2">Single-pass type II membrane protein</topology>
    </subcellularLocation>
</comment>
<evidence type="ECO:0000313" key="28">
    <source>
        <dbReference type="Proteomes" id="UP000199182"/>
    </source>
</evidence>
<evidence type="ECO:0000256" key="7">
    <source>
        <dbReference type="ARBA" id="ARBA00022670"/>
    </source>
</evidence>
<feature type="compositionally biased region" description="Low complexity" evidence="23">
    <location>
        <begin position="14"/>
        <end position="25"/>
    </location>
</feature>
<keyword evidence="10 24" id="KW-0812">Transmembrane</keyword>
<dbReference type="InterPro" id="IPR050396">
    <property type="entry name" value="Glycosyltr_51/Transpeptidase"/>
</dbReference>
<dbReference type="InterPro" id="IPR001460">
    <property type="entry name" value="PCN-bd_Tpept"/>
</dbReference>
<dbReference type="GO" id="GO:0005886">
    <property type="term" value="C:plasma membrane"/>
    <property type="evidence" value="ECO:0007669"/>
    <property type="project" value="UniProtKB-SubCell"/>
</dbReference>
<dbReference type="Pfam" id="PF00912">
    <property type="entry name" value="Transgly"/>
    <property type="match status" value="1"/>
</dbReference>
<comment type="catalytic activity">
    <reaction evidence="20">
        <text>Preferential cleavage: (Ac)2-L-Lys-D-Ala-|-D-Ala. Also transpeptidation of peptidyl-alanyl moieties that are N-acyl substituents of D-alanine.</text>
        <dbReference type="EC" id="3.4.16.4"/>
    </reaction>
</comment>
<proteinExistence type="predicted"/>
<keyword evidence="11" id="KW-0378">Hydrolase</keyword>
<dbReference type="GO" id="GO:0006508">
    <property type="term" value="P:proteolysis"/>
    <property type="evidence" value="ECO:0007669"/>
    <property type="project" value="UniProtKB-KW"/>
</dbReference>
<feature type="transmembrane region" description="Helical" evidence="24">
    <location>
        <begin position="43"/>
        <end position="67"/>
    </location>
</feature>
<evidence type="ECO:0000256" key="19">
    <source>
        <dbReference type="ARBA" id="ARBA00023316"/>
    </source>
</evidence>
<evidence type="ECO:0000259" key="26">
    <source>
        <dbReference type="Pfam" id="PF00912"/>
    </source>
</evidence>
<evidence type="ECO:0000256" key="16">
    <source>
        <dbReference type="ARBA" id="ARBA00023136"/>
    </source>
</evidence>
<keyword evidence="28" id="KW-1185">Reference proteome</keyword>
<dbReference type="GO" id="GO:0046677">
    <property type="term" value="P:response to antibiotic"/>
    <property type="evidence" value="ECO:0007669"/>
    <property type="project" value="UniProtKB-KW"/>
</dbReference>
<keyword evidence="6" id="KW-0121">Carboxypeptidase</keyword>
<keyword evidence="9" id="KW-0808">Transferase</keyword>